<evidence type="ECO:0000259" key="6">
    <source>
        <dbReference type="Pfam" id="PF13439"/>
    </source>
</evidence>
<evidence type="ECO:0000256" key="1">
    <source>
        <dbReference type="ARBA" id="ARBA00009481"/>
    </source>
</evidence>
<evidence type="ECO:0008006" key="9">
    <source>
        <dbReference type="Google" id="ProtNLM"/>
    </source>
</evidence>
<dbReference type="Proteomes" id="UP001162734">
    <property type="component" value="Chromosome"/>
</dbReference>
<gene>
    <name evidence="7" type="ORF">AMPC_25410</name>
</gene>
<dbReference type="CDD" id="cd03801">
    <property type="entry name" value="GT4_PimA-like"/>
    <property type="match status" value="1"/>
</dbReference>
<dbReference type="PANTHER" id="PTHR12526:SF640">
    <property type="entry name" value="COLANIC ACID BIOSYNTHESIS GLYCOSYLTRANSFERASE WCAL-RELATED"/>
    <property type="match status" value="1"/>
</dbReference>
<dbReference type="InterPro" id="IPR001296">
    <property type="entry name" value="Glyco_trans_1"/>
</dbReference>
<dbReference type="PANTHER" id="PTHR12526">
    <property type="entry name" value="GLYCOSYLTRANSFERASE"/>
    <property type="match status" value="1"/>
</dbReference>
<dbReference type="Pfam" id="PF00534">
    <property type="entry name" value="Glycos_transf_1"/>
    <property type="match status" value="1"/>
</dbReference>
<evidence type="ECO:0000313" key="8">
    <source>
        <dbReference type="Proteomes" id="UP001162734"/>
    </source>
</evidence>
<evidence type="ECO:0000256" key="2">
    <source>
        <dbReference type="ARBA" id="ARBA00022676"/>
    </source>
</evidence>
<evidence type="ECO:0000256" key="3">
    <source>
        <dbReference type="ARBA" id="ARBA00022679"/>
    </source>
</evidence>
<evidence type="ECO:0000256" key="4">
    <source>
        <dbReference type="SAM" id="MobiDB-lite"/>
    </source>
</evidence>
<dbReference type="Pfam" id="PF13439">
    <property type="entry name" value="Glyco_transf_4"/>
    <property type="match status" value="1"/>
</dbReference>
<feature type="domain" description="Glycosyl transferase family 1" evidence="5">
    <location>
        <begin position="233"/>
        <end position="386"/>
    </location>
</feature>
<sequence>MWQRITGSPAGPDTTGSRRALAGERARGQLSPERMDIAYLHYGAQSGVTAHVTEALRSRGHRVRDLCATGPLEPRDPRTRRPRLTPEVALHYALAAARFRAGALAHRWNTPYAFDRHTRRAGELLDALPVPPEVVLQNGALFAPGDPPRGPYVLLCDHTRLLAQESPEVKEAGLGPPPDYGLDWHARERRLYLGAAAVCAFSANTARSLTRHYGVPRERVHVVGAGANVFPESAPRQDDGETVLFVGVDFLRKGGAVLLEAFARLRRRRPRARLLLAGPRRPLALPAGAAQLGFVPFSELPALCARSTVFALPTLREPFGIAYLDAMACGLPCVGTRLEAVPEIVQDGLTGLLVPPADPAALAAALEALLADPERARGMGQRGRERVAELYRWEHVAARLEAVLAGAGPGRRAA</sequence>
<feature type="domain" description="Glycosyltransferase subfamily 4-like N-terminal" evidence="6">
    <location>
        <begin position="48"/>
        <end position="227"/>
    </location>
</feature>
<protein>
    <recommendedName>
        <fullName evidence="9">Glycosyl transferase group 1</fullName>
    </recommendedName>
</protein>
<proteinExistence type="inferred from homology"/>
<organism evidence="7 8">
    <name type="scientific">Anaeromyxobacter paludicola</name>
    <dbReference type="NCBI Taxonomy" id="2918171"/>
    <lineage>
        <taxon>Bacteria</taxon>
        <taxon>Pseudomonadati</taxon>
        <taxon>Myxococcota</taxon>
        <taxon>Myxococcia</taxon>
        <taxon>Myxococcales</taxon>
        <taxon>Cystobacterineae</taxon>
        <taxon>Anaeromyxobacteraceae</taxon>
        <taxon>Anaeromyxobacter</taxon>
    </lineage>
</organism>
<evidence type="ECO:0000313" key="7">
    <source>
        <dbReference type="EMBL" id="BDG09428.1"/>
    </source>
</evidence>
<evidence type="ECO:0000259" key="5">
    <source>
        <dbReference type="Pfam" id="PF00534"/>
    </source>
</evidence>
<dbReference type="SUPFAM" id="SSF53756">
    <property type="entry name" value="UDP-Glycosyltransferase/glycogen phosphorylase"/>
    <property type="match status" value="1"/>
</dbReference>
<accession>A0ABN6N898</accession>
<dbReference type="Gene3D" id="3.40.50.2000">
    <property type="entry name" value="Glycogen Phosphorylase B"/>
    <property type="match status" value="2"/>
</dbReference>
<keyword evidence="8" id="KW-1185">Reference proteome</keyword>
<comment type="similarity">
    <text evidence="1">Belongs to the glycosyltransferase group 1 family. Glycosyltransferase 4 subfamily.</text>
</comment>
<feature type="region of interest" description="Disordered" evidence="4">
    <location>
        <begin position="1"/>
        <end position="28"/>
    </location>
</feature>
<name>A0ABN6N898_9BACT</name>
<keyword evidence="2" id="KW-0328">Glycosyltransferase</keyword>
<dbReference type="InterPro" id="IPR028098">
    <property type="entry name" value="Glyco_trans_4-like_N"/>
</dbReference>
<reference evidence="8" key="1">
    <citation type="journal article" date="2022" name="Int. J. Syst. Evol. Microbiol.">
        <title>Anaeromyxobacter oryzae sp. nov., Anaeromyxobacter diazotrophicus sp. nov. and Anaeromyxobacter paludicola sp. nov., isolated from paddy soils.</title>
        <authorList>
            <person name="Itoh H."/>
            <person name="Xu Z."/>
            <person name="Mise K."/>
            <person name="Masuda Y."/>
            <person name="Ushijima N."/>
            <person name="Hayakawa C."/>
            <person name="Shiratori Y."/>
            <person name="Senoo K."/>
        </authorList>
    </citation>
    <scope>NUCLEOTIDE SEQUENCE [LARGE SCALE GENOMIC DNA]</scope>
    <source>
        <strain evidence="8">Red630</strain>
    </source>
</reference>
<keyword evidence="3" id="KW-0808">Transferase</keyword>
<dbReference type="EMBL" id="AP025592">
    <property type="protein sequence ID" value="BDG09428.1"/>
    <property type="molecule type" value="Genomic_DNA"/>
</dbReference>
<dbReference type="RefSeq" id="WP_248341588.1">
    <property type="nucleotide sequence ID" value="NZ_AP025592.1"/>
</dbReference>